<comment type="function">
    <text evidence="5">Involved in the third step of the chorismate pathway, which leads to the biosynthesis of aromatic amino acids. Catalyzes the cis-dehydration of 3-dehydroquinate (DHQ) and introduces the first double bond of the aromatic ring to yield 3-dehydroshikimate.</text>
</comment>
<keyword evidence="5" id="KW-0028">Amino-acid biosynthesis</keyword>
<dbReference type="SUPFAM" id="SSF51569">
    <property type="entry name" value="Aldolase"/>
    <property type="match status" value="1"/>
</dbReference>
<dbReference type="InterPro" id="IPR013785">
    <property type="entry name" value="Aldolase_TIM"/>
</dbReference>
<dbReference type="PANTHER" id="PTHR43699">
    <property type="entry name" value="3-DEHYDROQUINATE DEHYDRATASE"/>
    <property type="match status" value="1"/>
</dbReference>
<comment type="caution">
    <text evidence="5">Lacks conserved residue(s) required for the propagation of feature annotation.</text>
</comment>
<keyword evidence="2 5" id="KW-0057">Aromatic amino acid biosynthesis</keyword>
<dbReference type="InterPro" id="IPR050146">
    <property type="entry name" value="Type-I_3-dehydroquinase"/>
</dbReference>
<feature type="active site" description="Proton donor/acceptor" evidence="5">
    <location>
        <position position="134"/>
    </location>
</feature>
<dbReference type="Proteomes" id="UP000782705">
    <property type="component" value="Unassembled WGS sequence"/>
</dbReference>
<evidence type="ECO:0000256" key="2">
    <source>
        <dbReference type="ARBA" id="ARBA00023141"/>
    </source>
</evidence>
<proteinExistence type="inferred from homology"/>
<dbReference type="Pfam" id="PF01487">
    <property type="entry name" value="DHquinase_I"/>
    <property type="match status" value="1"/>
</dbReference>
<comment type="similarity">
    <text evidence="5">Belongs to the type-I 3-dehydroquinase family.</text>
</comment>
<dbReference type="EMBL" id="MAEL01000042">
    <property type="protein sequence ID" value="KAF1303344.1"/>
    <property type="molecule type" value="Genomic_DNA"/>
</dbReference>
<keyword evidence="4 5" id="KW-0704">Schiff base</keyword>
<evidence type="ECO:0000313" key="6">
    <source>
        <dbReference type="EMBL" id="KAF1303344.1"/>
    </source>
</evidence>
<comment type="caution">
    <text evidence="6">The sequence shown here is derived from an EMBL/GenBank/DDBJ whole genome shotgun (WGS) entry which is preliminary data.</text>
</comment>
<gene>
    <name evidence="5" type="primary">aroD</name>
    <name evidence="6" type="ORF">BAU17_08810</name>
</gene>
<dbReference type="EC" id="4.2.1.10" evidence="5"/>
<protein>
    <recommendedName>
        <fullName evidence="5">3-dehydroquinate dehydratase</fullName>
        <shortName evidence="5">3-dehydroquinase</shortName>
        <ecNumber evidence="5">4.2.1.10</ecNumber>
    </recommendedName>
    <alternativeName>
        <fullName evidence="5">Type I DHQase</fullName>
    </alternativeName>
    <alternativeName>
        <fullName evidence="5">Type I dehydroquinase</fullName>
        <shortName evidence="5">DHQ1</shortName>
    </alternativeName>
</protein>
<dbReference type="HAMAP" id="MF_00214">
    <property type="entry name" value="AroD"/>
    <property type="match status" value="1"/>
</dbReference>
<dbReference type="Gene3D" id="3.20.20.70">
    <property type="entry name" value="Aldolase class I"/>
    <property type="match status" value="1"/>
</dbReference>
<reference evidence="6 7" key="1">
    <citation type="submission" date="2016-06" db="EMBL/GenBank/DDBJ databases">
        <title>Four novel species of enterococci isolated from chicken manure.</title>
        <authorList>
            <person name="Van Tyne D."/>
        </authorList>
    </citation>
    <scope>NUCLEOTIDE SEQUENCE [LARGE SCALE GENOMIC DNA]</scope>
    <source>
        <strain evidence="6 7">CU12B</strain>
    </source>
</reference>
<sequence length="244" mass="26643">MIGKGRPKICVPIMGDTQEKLLAQALKASQSVADIVEWRVDYFETVSSLETVLATLTELREALANKVLLVTFRTKEEGGEQEISLADYRQLCLEVAKTGAVDLLDVELARVEFLGRGFVQELKATPVKLVMSSHDFKKTPVDGDLVFRINVMKQLGADIGKIATMPQQLQDVLRVMGLPTKVRGFNQLPVAVMAMGDLGKVTRISGELIGSVFTFASLEEASAPGQIPVEQLAPILDVLHVPEK</sequence>
<dbReference type="NCBIfam" id="TIGR01093">
    <property type="entry name" value="aroD"/>
    <property type="match status" value="1"/>
</dbReference>
<name>A0ABQ6YYX1_9ENTE</name>
<accession>A0ABQ6YYX1</accession>
<evidence type="ECO:0000256" key="3">
    <source>
        <dbReference type="ARBA" id="ARBA00023239"/>
    </source>
</evidence>
<feature type="binding site" evidence="5">
    <location>
        <position position="203"/>
    </location>
    <ligand>
        <name>3-dehydroquinate</name>
        <dbReference type="ChEBI" id="CHEBI:32364"/>
    </ligand>
</feature>
<feature type="binding site" evidence="5">
    <location>
        <position position="73"/>
    </location>
    <ligand>
        <name>3-dehydroquinate</name>
        <dbReference type="ChEBI" id="CHEBI:32364"/>
    </ligand>
</feature>
<comment type="pathway">
    <text evidence="5">Metabolic intermediate biosynthesis; chorismate biosynthesis; chorismate from D-erythrose 4-phosphate and phosphoenolpyruvate: step 3/7.</text>
</comment>
<feature type="binding site" evidence="5">
    <location>
        <position position="222"/>
    </location>
    <ligand>
        <name>3-dehydroquinate</name>
        <dbReference type="ChEBI" id="CHEBI:32364"/>
    </ligand>
</feature>
<comment type="subunit">
    <text evidence="5">Homodimer.</text>
</comment>
<dbReference type="InterPro" id="IPR001381">
    <property type="entry name" value="DHquinase_I"/>
</dbReference>
<feature type="binding site" evidence="5">
    <location>
        <begin position="37"/>
        <end position="39"/>
    </location>
    <ligand>
        <name>3-dehydroquinate</name>
        <dbReference type="ChEBI" id="CHEBI:32364"/>
    </ligand>
</feature>
<feature type="active site" description="Schiff-base intermediate with substrate" evidence="5">
    <location>
        <position position="161"/>
    </location>
</feature>
<keyword evidence="3 5" id="KW-0456">Lyase</keyword>
<evidence type="ECO:0000256" key="1">
    <source>
        <dbReference type="ARBA" id="ARBA00001864"/>
    </source>
</evidence>
<feature type="binding site" evidence="5">
    <location>
        <position position="226"/>
    </location>
    <ligand>
        <name>3-dehydroquinate</name>
        <dbReference type="ChEBI" id="CHEBI:32364"/>
    </ligand>
</feature>
<comment type="catalytic activity">
    <reaction evidence="1 5">
        <text>3-dehydroquinate = 3-dehydroshikimate + H2O</text>
        <dbReference type="Rhea" id="RHEA:21096"/>
        <dbReference type="ChEBI" id="CHEBI:15377"/>
        <dbReference type="ChEBI" id="CHEBI:16630"/>
        <dbReference type="ChEBI" id="CHEBI:32364"/>
        <dbReference type="EC" id="4.2.1.10"/>
    </reaction>
</comment>
<dbReference type="PANTHER" id="PTHR43699:SF1">
    <property type="entry name" value="3-DEHYDROQUINATE DEHYDRATASE"/>
    <property type="match status" value="1"/>
</dbReference>
<evidence type="ECO:0000256" key="5">
    <source>
        <dbReference type="HAMAP-Rule" id="MF_00214"/>
    </source>
</evidence>
<dbReference type="CDD" id="cd00502">
    <property type="entry name" value="DHQase_I"/>
    <property type="match status" value="1"/>
</dbReference>
<keyword evidence="7" id="KW-1185">Reference proteome</keyword>
<evidence type="ECO:0000256" key="4">
    <source>
        <dbReference type="ARBA" id="ARBA00023270"/>
    </source>
</evidence>
<organism evidence="6 7">
    <name type="scientific">Candidatus Enterococcus willemsii</name>
    <dbReference type="NCBI Taxonomy" id="1857215"/>
    <lineage>
        <taxon>Bacteria</taxon>
        <taxon>Bacillati</taxon>
        <taxon>Bacillota</taxon>
        <taxon>Bacilli</taxon>
        <taxon>Lactobacillales</taxon>
        <taxon>Enterococcaceae</taxon>
        <taxon>Enterococcus</taxon>
    </lineage>
</organism>
<evidence type="ECO:0000313" key="7">
    <source>
        <dbReference type="Proteomes" id="UP000782705"/>
    </source>
</evidence>